<dbReference type="Proteomes" id="UP000823928">
    <property type="component" value="Unassembled WGS sequence"/>
</dbReference>
<sequence length="195" mass="22078">MNNAIAICSNGFSSNCSISSNNRNKRSTIIITINKYQTELTLPTKKTTTYVIESPQHAYNKNCDIPDGYILSNSENLLDVNKIYNLSKIDKMASLKKNWNGYGGKCFKRKALQKFRSIIDSLDIQPEIAPTGRGSLYIQFENNTSILSFEVFENSADKVLVPNGDFSKLQSEHITEDLEQSIKRAVDKFYGRTRD</sequence>
<accession>A0A9D1JMF0</accession>
<evidence type="ECO:0000313" key="1">
    <source>
        <dbReference type="EMBL" id="HIS35972.1"/>
    </source>
</evidence>
<proteinExistence type="predicted"/>
<reference evidence="1" key="1">
    <citation type="submission" date="2020-10" db="EMBL/GenBank/DDBJ databases">
        <authorList>
            <person name="Gilroy R."/>
        </authorList>
    </citation>
    <scope>NUCLEOTIDE SEQUENCE</scope>
    <source>
        <strain evidence="1">6276</strain>
    </source>
</reference>
<protein>
    <submittedName>
        <fullName evidence="1">Uncharacterized protein</fullName>
    </submittedName>
</protein>
<dbReference type="EMBL" id="DVIU01000106">
    <property type="protein sequence ID" value="HIS35972.1"/>
    <property type="molecule type" value="Genomic_DNA"/>
</dbReference>
<comment type="caution">
    <text evidence="1">The sequence shown here is derived from an EMBL/GenBank/DDBJ whole genome shotgun (WGS) entry which is preliminary data.</text>
</comment>
<gene>
    <name evidence="1" type="ORF">IAC10_05000</name>
</gene>
<reference evidence="1" key="2">
    <citation type="journal article" date="2021" name="PeerJ">
        <title>Extensive microbial diversity within the chicken gut microbiome revealed by metagenomics and culture.</title>
        <authorList>
            <person name="Gilroy R."/>
            <person name="Ravi A."/>
            <person name="Getino M."/>
            <person name="Pursley I."/>
            <person name="Horton D.L."/>
            <person name="Alikhan N.F."/>
            <person name="Baker D."/>
            <person name="Gharbi K."/>
            <person name="Hall N."/>
            <person name="Watson M."/>
            <person name="Adriaenssens E.M."/>
            <person name="Foster-Nyarko E."/>
            <person name="Jarju S."/>
            <person name="Secka A."/>
            <person name="Antonio M."/>
            <person name="Oren A."/>
            <person name="Chaudhuri R.R."/>
            <person name="La Ragione R."/>
            <person name="Hildebrand F."/>
            <person name="Pallen M.J."/>
        </authorList>
    </citation>
    <scope>NUCLEOTIDE SEQUENCE</scope>
    <source>
        <strain evidence="1">6276</strain>
    </source>
</reference>
<evidence type="ECO:0000313" key="2">
    <source>
        <dbReference type="Proteomes" id="UP000823928"/>
    </source>
</evidence>
<dbReference type="AlphaFoldDB" id="A0A9D1JMF0"/>
<name>A0A9D1JMF0_9BACT</name>
<organism evidence="1 2">
    <name type="scientific">Candidatus Scatousia excrementigallinarum</name>
    <dbReference type="NCBI Taxonomy" id="2840935"/>
    <lineage>
        <taxon>Bacteria</taxon>
        <taxon>Candidatus Scatousia</taxon>
    </lineage>
</organism>